<dbReference type="InterPro" id="IPR039528">
    <property type="entry name" value="DPM1-like"/>
</dbReference>
<evidence type="ECO:0000256" key="7">
    <source>
        <dbReference type="ARBA" id="ARBA00023136"/>
    </source>
</evidence>
<dbReference type="GO" id="GO:0000271">
    <property type="term" value="P:polysaccharide biosynthetic process"/>
    <property type="evidence" value="ECO:0007669"/>
    <property type="project" value="InterPro"/>
</dbReference>
<feature type="domain" description="GtrA/DPMS transmembrane" evidence="10">
    <location>
        <begin position="250"/>
        <end position="366"/>
    </location>
</feature>
<evidence type="ECO:0000256" key="3">
    <source>
        <dbReference type="ARBA" id="ARBA00022676"/>
    </source>
</evidence>
<feature type="transmembrane region" description="Helical" evidence="8">
    <location>
        <begin position="247"/>
        <end position="268"/>
    </location>
</feature>
<keyword evidence="7 8" id="KW-0472">Membrane</keyword>
<dbReference type="EMBL" id="JALPRX010000050">
    <property type="protein sequence ID" value="MCK8785192.1"/>
    <property type="molecule type" value="Genomic_DNA"/>
</dbReference>
<evidence type="ECO:0000256" key="4">
    <source>
        <dbReference type="ARBA" id="ARBA00022679"/>
    </source>
</evidence>
<proteinExistence type="inferred from homology"/>
<evidence type="ECO:0000256" key="5">
    <source>
        <dbReference type="ARBA" id="ARBA00022692"/>
    </source>
</evidence>
<feature type="transmembrane region" description="Helical" evidence="8">
    <location>
        <begin position="342"/>
        <end position="360"/>
    </location>
</feature>
<dbReference type="PANTHER" id="PTHR43398">
    <property type="entry name" value="DOLICHOL-PHOSPHATE MANNOSYLTRANSFERASE SUBUNIT 1"/>
    <property type="match status" value="1"/>
</dbReference>
<evidence type="ECO:0000256" key="1">
    <source>
        <dbReference type="ARBA" id="ARBA00004141"/>
    </source>
</evidence>
<dbReference type="RefSeq" id="WP_248667310.1">
    <property type="nucleotide sequence ID" value="NZ_JALPRX010000050.1"/>
</dbReference>
<dbReference type="Pfam" id="PF04138">
    <property type="entry name" value="GtrA_DPMS_TM"/>
    <property type="match status" value="1"/>
</dbReference>
<evidence type="ECO:0000313" key="11">
    <source>
        <dbReference type="EMBL" id="MCK8785192.1"/>
    </source>
</evidence>
<evidence type="ECO:0000256" key="2">
    <source>
        <dbReference type="ARBA" id="ARBA00006739"/>
    </source>
</evidence>
<organism evidence="11 12">
    <name type="scientific">Roseomonas acroporae</name>
    <dbReference type="NCBI Taxonomy" id="2937791"/>
    <lineage>
        <taxon>Bacteria</taxon>
        <taxon>Pseudomonadati</taxon>
        <taxon>Pseudomonadota</taxon>
        <taxon>Alphaproteobacteria</taxon>
        <taxon>Acetobacterales</taxon>
        <taxon>Roseomonadaceae</taxon>
        <taxon>Roseomonas</taxon>
    </lineage>
</organism>
<evidence type="ECO:0000256" key="8">
    <source>
        <dbReference type="SAM" id="Phobius"/>
    </source>
</evidence>
<dbReference type="CDD" id="cd06442">
    <property type="entry name" value="DPM1_like"/>
    <property type="match status" value="1"/>
</dbReference>
<comment type="similarity">
    <text evidence="2">Belongs to the glycosyltransferase 2 family.</text>
</comment>
<dbReference type="GO" id="GO:0009247">
    <property type="term" value="P:glycolipid biosynthetic process"/>
    <property type="evidence" value="ECO:0007669"/>
    <property type="project" value="TreeGrafter"/>
</dbReference>
<evidence type="ECO:0000259" key="10">
    <source>
        <dbReference type="Pfam" id="PF04138"/>
    </source>
</evidence>
<dbReference type="InterPro" id="IPR007267">
    <property type="entry name" value="GtrA_DPMS_TM"/>
</dbReference>
<protein>
    <submittedName>
        <fullName evidence="11">Glycosyltransferase family 2 protein</fullName>
    </submittedName>
</protein>
<feature type="transmembrane region" description="Helical" evidence="8">
    <location>
        <begin position="315"/>
        <end position="336"/>
    </location>
</feature>
<dbReference type="SUPFAM" id="SSF53448">
    <property type="entry name" value="Nucleotide-diphospho-sugar transferases"/>
    <property type="match status" value="1"/>
</dbReference>
<reference evidence="11" key="1">
    <citation type="submission" date="2022-04" db="EMBL/GenBank/DDBJ databases">
        <title>Roseomonas acroporae sp. nov., isolated from coral Acropora digitifera.</title>
        <authorList>
            <person name="Sun H."/>
        </authorList>
    </citation>
    <scope>NUCLEOTIDE SEQUENCE</scope>
    <source>
        <strain evidence="11">NAR14</strain>
    </source>
</reference>
<keyword evidence="12" id="KW-1185">Reference proteome</keyword>
<dbReference type="GO" id="GO:0016020">
    <property type="term" value="C:membrane"/>
    <property type="evidence" value="ECO:0007669"/>
    <property type="project" value="UniProtKB-SubCell"/>
</dbReference>
<keyword evidence="4" id="KW-0808">Transferase</keyword>
<sequence length="373" mass="39796">MPAPARPVALAVIVPTWNEADNVLVLARRLHETLDGLVPWEMIVVDDDSADGTADLVDAAALGGDTVRCVRRIGRRGLSSAVIEGCLATYAPTLVVMDADLQHDERVIPRMLERLAEPGRDLVVATRYAGGGSTGDWNGARRAGSRLATWMARLATPASQAISDPMSGFFAIRREAFLAAAPNLSGAGFKILLDIAASAPRPLGVAEVPYTFRRREAGESKLNATVVLDYIGMIFEKRSAGRIPARFVLFGVTGLLGLVVHMAVLYGLNRVAGLGFELSQTVAVLVAMTSNFLVNNNLTYRDRRLRGMAALGGLLKFYLVCGTGALSNVGVASFAFAHGSNWLVSGLAGVFVASVFNFAMSSRYVWSGRRRGG</sequence>
<feature type="transmembrane region" description="Helical" evidence="8">
    <location>
        <begin position="274"/>
        <end position="294"/>
    </location>
</feature>
<dbReference type="Pfam" id="PF00535">
    <property type="entry name" value="Glycos_transf_2"/>
    <property type="match status" value="1"/>
</dbReference>
<evidence type="ECO:0000259" key="9">
    <source>
        <dbReference type="Pfam" id="PF00535"/>
    </source>
</evidence>
<keyword evidence="5 8" id="KW-0812">Transmembrane</keyword>
<keyword evidence="3" id="KW-0328">Glycosyltransferase</keyword>
<dbReference type="PANTHER" id="PTHR43398:SF1">
    <property type="entry name" value="DOLICHOL-PHOSPHATE MANNOSYLTRANSFERASE SUBUNIT 1"/>
    <property type="match status" value="1"/>
</dbReference>
<dbReference type="Proteomes" id="UP001139516">
    <property type="component" value="Unassembled WGS sequence"/>
</dbReference>
<gene>
    <name evidence="11" type="ORF">M0638_12435</name>
</gene>
<dbReference type="AlphaFoldDB" id="A0A9X1YAM2"/>
<evidence type="ECO:0000256" key="6">
    <source>
        <dbReference type="ARBA" id="ARBA00022989"/>
    </source>
</evidence>
<name>A0A9X1YAM2_9PROT</name>
<dbReference type="InterPro" id="IPR029044">
    <property type="entry name" value="Nucleotide-diphossugar_trans"/>
</dbReference>
<feature type="domain" description="Glycosyltransferase 2-like" evidence="9">
    <location>
        <begin position="12"/>
        <end position="177"/>
    </location>
</feature>
<evidence type="ECO:0000313" key="12">
    <source>
        <dbReference type="Proteomes" id="UP001139516"/>
    </source>
</evidence>
<keyword evidence="6 8" id="KW-1133">Transmembrane helix</keyword>
<dbReference type="GO" id="GO:0004582">
    <property type="term" value="F:dolichyl-phosphate beta-D-mannosyltransferase activity"/>
    <property type="evidence" value="ECO:0007669"/>
    <property type="project" value="InterPro"/>
</dbReference>
<comment type="caution">
    <text evidence="11">The sequence shown here is derived from an EMBL/GenBank/DDBJ whole genome shotgun (WGS) entry which is preliminary data.</text>
</comment>
<dbReference type="Gene3D" id="3.90.550.10">
    <property type="entry name" value="Spore Coat Polysaccharide Biosynthesis Protein SpsA, Chain A"/>
    <property type="match status" value="1"/>
</dbReference>
<comment type="subcellular location">
    <subcellularLocation>
        <location evidence="1">Membrane</location>
        <topology evidence="1">Multi-pass membrane protein</topology>
    </subcellularLocation>
</comment>
<dbReference type="InterPro" id="IPR001173">
    <property type="entry name" value="Glyco_trans_2-like"/>
</dbReference>
<accession>A0A9X1YAM2</accession>